<dbReference type="NCBIfam" id="TIGR01428">
    <property type="entry name" value="HAD_type_II"/>
    <property type="match status" value="1"/>
</dbReference>
<dbReference type="OrthoDB" id="7989657at2"/>
<dbReference type="EMBL" id="FUWJ01000001">
    <property type="protein sequence ID" value="SJZ36615.1"/>
    <property type="molecule type" value="Genomic_DNA"/>
</dbReference>
<dbReference type="Proteomes" id="UP000190092">
    <property type="component" value="Unassembled WGS sequence"/>
</dbReference>
<comment type="similarity">
    <text evidence="1 3">Belongs to the HAD-like hydrolase superfamily. S-2-haloalkanoic acid dehalogenase family.</text>
</comment>
<evidence type="ECO:0000313" key="4">
    <source>
        <dbReference type="EMBL" id="SJZ36615.1"/>
    </source>
</evidence>
<dbReference type="SFLD" id="SFLDF00045">
    <property type="entry name" value="2-haloacid_dehalogenase"/>
    <property type="match status" value="1"/>
</dbReference>
<dbReference type="RefSeq" id="WP_085932377.1">
    <property type="nucleotide sequence ID" value="NZ_FUWJ01000001.1"/>
</dbReference>
<proteinExistence type="inferred from homology"/>
<dbReference type="SFLD" id="SFLDG01129">
    <property type="entry name" value="C1.5:_HAD__Beta-PGM__Phosphata"/>
    <property type="match status" value="1"/>
</dbReference>
<dbReference type="GO" id="GO:0018784">
    <property type="term" value="F:(S)-2-haloacid dehalogenase activity"/>
    <property type="evidence" value="ECO:0007669"/>
    <property type="project" value="UniProtKB-UniRule"/>
</dbReference>
<dbReference type="AlphaFoldDB" id="A0A1T4K2Q9"/>
<organism evidence="4 5">
    <name type="scientific">Enhydrobacter aerosaccus</name>
    <dbReference type="NCBI Taxonomy" id="225324"/>
    <lineage>
        <taxon>Bacteria</taxon>
        <taxon>Pseudomonadati</taxon>
        <taxon>Pseudomonadota</taxon>
        <taxon>Alphaproteobacteria</taxon>
        <taxon>Hyphomicrobiales</taxon>
        <taxon>Enhydrobacter</taxon>
    </lineage>
</organism>
<dbReference type="SFLD" id="SFLDG01135">
    <property type="entry name" value="C1.5.6:_HAD__Beta-PGM__Phospha"/>
    <property type="match status" value="1"/>
</dbReference>
<dbReference type="InterPro" id="IPR023198">
    <property type="entry name" value="PGP-like_dom2"/>
</dbReference>
<gene>
    <name evidence="4" type="ORF">SAMN02745126_00669</name>
</gene>
<name>A0A1T4K2Q9_9HYPH</name>
<comment type="function">
    <text evidence="3">Catalyzes the hydrolytic dehalogenation of small (S)-2-haloalkanoic acids to yield the corresponding (R)-2-hydroxyalkanoic acids.</text>
</comment>
<evidence type="ECO:0000313" key="5">
    <source>
        <dbReference type="Proteomes" id="UP000190092"/>
    </source>
</evidence>
<dbReference type="SUPFAM" id="SSF56784">
    <property type="entry name" value="HAD-like"/>
    <property type="match status" value="1"/>
</dbReference>
<reference evidence="5" key="1">
    <citation type="submission" date="2017-02" db="EMBL/GenBank/DDBJ databases">
        <authorList>
            <person name="Varghese N."/>
            <person name="Submissions S."/>
        </authorList>
    </citation>
    <scope>NUCLEOTIDE SEQUENCE [LARGE SCALE GENOMIC DNA]</scope>
    <source>
        <strain evidence="5">ATCC 27094</strain>
    </source>
</reference>
<dbReference type="PANTHER" id="PTHR43316:SF3">
    <property type="entry name" value="HALOACID DEHALOGENASE, TYPE II (AFU_ORTHOLOGUE AFUA_2G07750)-RELATED"/>
    <property type="match status" value="1"/>
</dbReference>
<dbReference type="NCBIfam" id="TIGR01493">
    <property type="entry name" value="HAD-SF-IA-v2"/>
    <property type="match status" value="1"/>
</dbReference>
<evidence type="ECO:0000256" key="2">
    <source>
        <dbReference type="ARBA" id="ARBA00022801"/>
    </source>
</evidence>
<accession>A0A1T4K2Q9</accession>
<dbReference type="PANTHER" id="PTHR43316">
    <property type="entry name" value="HYDROLASE, HALOACID DELAHOGENASE-RELATED"/>
    <property type="match status" value="1"/>
</dbReference>
<dbReference type="CDD" id="cd02588">
    <property type="entry name" value="HAD_L2-DEX"/>
    <property type="match status" value="1"/>
</dbReference>
<dbReference type="STRING" id="225324.SAMN02745126_00669"/>
<comment type="catalytic activity">
    <reaction evidence="3">
        <text>an (S)-2-haloacid + H2O = a (2R)-2-hydroxycarboxylate + a halide anion + H(+)</text>
        <dbReference type="Rhea" id="RHEA:11192"/>
        <dbReference type="ChEBI" id="CHEBI:15377"/>
        <dbReference type="ChEBI" id="CHEBI:15378"/>
        <dbReference type="ChEBI" id="CHEBI:16042"/>
        <dbReference type="ChEBI" id="CHEBI:58314"/>
        <dbReference type="ChEBI" id="CHEBI:137405"/>
        <dbReference type="EC" id="3.8.1.2"/>
    </reaction>
</comment>
<dbReference type="InterPro" id="IPR023214">
    <property type="entry name" value="HAD_sf"/>
</dbReference>
<protein>
    <recommendedName>
        <fullName evidence="3">(S)-2-haloacid dehalogenase</fullName>
        <ecNumber evidence="3">3.8.1.2</ecNumber>
    </recommendedName>
    <alternativeName>
        <fullName evidence="3">2-haloalkanoic acid dehalogenase</fullName>
    </alternativeName>
    <alternativeName>
        <fullName evidence="3">Halocarboxylic acid halidohydrolase</fullName>
    </alternativeName>
    <alternativeName>
        <fullName evidence="3">L-2-haloacid dehalogenase</fullName>
    </alternativeName>
</protein>
<dbReference type="InterPro" id="IPR006439">
    <property type="entry name" value="HAD-SF_hydro_IA"/>
</dbReference>
<dbReference type="Pfam" id="PF00702">
    <property type="entry name" value="Hydrolase"/>
    <property type="match status" value="1"/>
</dbReference>
<dbReference type="InterPro" id="IPR051540">
    <property type="entry name" value="S-2-haloacid_dehalogenase"/>
</dbReference>
<dbReference type="Gene3D" id="3.40.50.1000">
    <property type="entry name" value="HAD superfamily/HAD-like"/>
    <property type="match status" value="1"/>
</dbReference>
<dbReference type="PRINTS" id="PR00413">
    <property type="entry name" value="HADHALOGNASE"/>
</dbReference>
<dbReference type="SFLD" id="SFLDS00003">
    <property type="entry name" value="Haloacid_Dehalogenase"/>
    <property type="match status" value="1"/>
</dbReference>
<dbReference type="EC" id="3.8.1.2" evidence="3"/>
<evidence type="ECO:0000256" key="1">
    <source>
        <dbReference type="ARBA" id="ARBA00008106"/>
    </source>
</evidence>
<dbReference type="Gene3D" id="1.10.150.240">
    <property type="entry name" value="Putative phosphatase, domain 2"/>
    <property type="match status" value="1"/>
</dbReference>
<keyword evidence="2 3" id="KW-0378">Hydrolase</keyword>
<keyword evidence="5" id="KW-1185">Reference proteome</keyword>
<dbReference type="InterPro" id="IPR036412">
    <property type="entry name" value="HAD-like_sf"/>
</dbReference>
<evidence type="ECO:0000256" key="3">
    <source>
        <dbReference type="RuleBase" id="RU368077"/>
    </source>
</evidence>
<sequence>MLADTEICVFDAYGTLYDFGSAVARHRSAIGSSAESLTEMWRSKQIQYTWLRNSMGAYAKFWQVTGEALDYCLAAHGLSDRSIREALMTAYLALEPFPEVPATLAALKRSGMRLAILSNGNPEMLEPMVAASPVSDAFEAILSVESVGVFKPDAKVYRLVEARCGVKPGKVCFLSSNCWDAHGAAHFGFPTVWVNRGGAPDDGLPGTLAAQVKDLSQLPSLLGVS</sequence>
<dbReference type="InterPro" id="IPR006328">
    <property type="entry name" value="2-HAD"/>
</dbReference>